<dbReference type="Gene3D" id="3.40.50.150">
    <property type="entry name" value="Vaccinia Virus protein VP39"/>
    <property type="match status" value="1"/>
</dbReference>
<keyword evidence="1" id="KW-0620">Polyamine biosynthesis</keyword>
<evidence type="ECO:0000313" key="3">
    <source>
        <dbReference type="Proteomes" id="UP000829401"/>
    </source>
</evidence>
<gene>
    <name evidence="2" type="ORF">K1I37_12020</name>
</gene>
<dbReference type="PANTHER" id="PTHR43317:SF1">
    <property type="entry name" value="THERMOSPERMINE SYNTHASE ACAULIS5"/>
    <property type="match status" value="1"/>
</dbReference>
<dbReference type="KEGG" id="aaco:K1I37_12020"/>
<keyword evidence="3" id="KW-1185">Reference proteome</keyword>
<sequence>MSIGVGTGTALNSVRRHHEAAELYGVEIDEAVLNVAIHYFHAPNHREATYYVGDGFAYIRADLPFLYDLVFVDAYMRNAIYQPALDPHSLAPLKARLMPGGAIAYNLIGSNLRSGAIGTLIRAAKSQFTYVLDLPVGIPFSDQNRLVVFTDDEQVVKQWRSQLGQAPMLMWYERLTWPSRLRRI</sequence>
<dbReference type="PANTHER" id="PTHR43317">
    <property type="entry name" value="THERMOSPERMINE SYNTHASE ACAULIS5"/>
    <property type="match status" value="1"/>
</dbReference>
<dbReference type="SUPFAM" id="SSF53335">
    <property type="entry name" value="S-adenosyl-L-methionine-dependent methyltransferases"/>
    <property type="match status" value="1"/>
</dbReference>
<accession>A0A9E7CR83</accession>
<organism evidence="2 3">
    <name type="scientific">Alicyclobacillus acidoterrestris (strain ATCC 49025 / DSM 3922 / CIP 106132 / NCIMB 13137 / GD3B)</name>
    <dbReference type="NCBI Taxonomy" id="1356854"/>
    <lineage>
        <taxon>Bacteria</taxon>
        <taxon>Bacillati</taxon>
        <taxon>Bacillota</taxon>
        <taxon>Bacilli</taxon>
        <taxon>Bacillales</taxon>
        <taxon>Alicyclobacillaceae</taxon>
        <taxon>Alicyclobacillus</taxon>
    </lineage>
</organism>
<name>A0A9E7CR83_ALIAG</name>
<evidence type="ECO:0000313" key="2">
    <source>
        <dbReference type="EMBL" id="UNO47440.1"/>
    </source>
</evidence>
<proteinExistence type="predicted"/>
<protein>
    <recommendedName>
        <fullName evidence="4">PABS domain-containing protein</fullName>
    </recommendedName>
</protein>
<evidence type="ECO:0000256" key="1">
    <source>
        <dbReference type="ARBA" id="ARBA00023115"/>
    </source>
</evidence>
<dbReference type="EMBL" id="CP080467">
    <property type="protein sequence ID" value="UNO47440.1"/>
    <property type="molecule type" value="Genomic_DNA"/>
</dbReference>
<dbReference type="Proteomes" id="UP000829401">
    <property type="component" value="Chromosome"/>
</dbReference>
<evidence type="ECO:0008006" key="4">
    <source>
        <dbReference type="Google" id="ProtNLM"/>
    </source>
</evidence>
<dbReference type="AlphaFoldDB" id="A0A9E7CR83"/>
<dbReference type="CDD" id="cd02440">
    <property type="entry name" value="AdoMet_MTases"/>
    <property type="match status" value="1"/>
</dbReference>
<dbReference type="GO" id="GO:0006596">
    <property type="term" value="P:polyamine biosynthetic process"/>
    <property type="evidence" value="ECO:0007669"/>
    <property type="project" value="UniProtKB-KW"/>
</dbReference>
<reference evidence="3" key="1">
    <citation type="journal article" date="2022" name="G3 (Bethesda)">
        <title>Unveiling the complete genome sequence of Alicyclobacillus acidoterrestris DSM 3922T, a taint-producing strain.</title>
        <authorList>
            <person name="Leonardo I.C."/>
            <person name="Barreto Crespo M.T."/>
            <person name="Gaspar F.B."/>
        </authorList>
    </citation>
    <scope>NUCLEOTIDE SEQUENCE [LARGE SCALE GENOMIC DNA]</scope>
    <source>
        <strain evidence="3">DSM 3922</strain>
    </source>
</reference>
<dbReference type="InterPro" id="IPR029063">
    <property type="entry name" value="SAM-dependent_MTases_sf"/>
</dbReference>
<dbReference type="Pfam" id="PF01564">
    <property type="entry name" value="Spermine_synth"/>
    <property type="match status" value="1"/>
</dbReference>